<sequence>MNNKPLRRIQSEAVLGGVAAGLADYFGMDKALMRVILIVLMIFAKGFPIVLLYIILWVALPVGGPSTPAAGLENSWQYPDDMAPKKTSNRGIEIVGYGLLLIGGFMLFDRLFYWMHLQKYIPAAILIGIGLFLILRHNNSQSGTPTSSVDSDRATPSWTDSAPISSWQPPASTEPTTPTVPSSDEPTEDKSPDEPKA</sequence>
<keyword evidence="3 7" id="KW-0812">Transmembrane</keyword>
<comment type="subcellular location">
    <subcellularLocation>
        <location evidence="1">Cell membrane</location>
        <topology evidence="1">Single-pass membrane protein</topology>
    </subcellularLocation>
</comment>
<evidence type="ECO:0000256" key="5">
    <source>
        <dbReference type="ARBA" id="ARBA00023136"/>
    </source>
</evidence>
<dbReference type="RefSeq" id="WP_183970840.1">
    <property type="nucleotide sequence ID" value="NZ_JACIBY010000001.1"/>
</dbReference>
<feature type="transmembrane region" description="Helical" evidence="7">
    <location>
        <begin position="94"/>
        <end position="113"/>
    </location>
</feature>
<evidence type="ECO:0000313" key="10">
    <source>
        <dbReference type="Proteomes" id="UP000541352"/>
    </source>
</evidence>
<feature type="transmembrane region" description="Helical" evidence="7">
    <location>
        <begin position="120"/>
        <end position="137"/>
    </location>
</feature>
<gene>
    <name evidence="9" type="ORF">FHS57_000018</name>
</gene>
<organism evidence="9 10">
    <name type="scientific">Runella defluvii</name>
    <dbReference type="NCBI Taxonomy" id="370973"/>
    <lineage>
        <taxon>Bacteria</taxon>
        <taxon>Pseudomonadati</taxon>
        <taxon>Bacteroidota</taxon>
        <taxon>Cytophagia</taxon>
        <taxon>Cytophagales</taxon>
        <taxon>Spirosomataceae</taxon>
        <taxon>Runella</taxon>
    </lineage>
</organism>
<evidence type="ECO:0000313" key="9">
    <source>
        <dbReference type="EMBL" id="MBB3836036.1"/>
    </source>
</evidence>
<feature type="transmembrane region" description="Helical" evidence="7">
    <location>
        <begin position="35"/>
        <end position="60"/>
    </location>
</feature>
<feature type="compositionally biased region" description="Low complexity" evidence="6">
    <location>
        <begin position="169"/>
        <end position="184"/>
    </location>
</feature>
<dbReference type="Pfam" id="PF04024">
    <property type="entry name" value="PspC"/>
    <property type="match status" value="1"/>
</dbReference>
<accession>A0A7W5ZHV0</accession>
<reference evidence="9 10" key="1">
    <citation type="submission" date="2020-08" db="EMBL/GenBank/DDBJ databases">
        <title>Genomic Encyclopedia of Type Strains, Phase IV (KMG-IV): sequencing the most valuable type-strain genomes for metagenomic binning, comparative biology and taxonomic classification.</title>
        <authorList>
            <person name="Goeker M."/>
        </authorList>
    </citation>
    <scope>NUCLEOTIDE SEQUENCE [LARGE SCALE GENOMIC DNA]</scope>
    <source>
        <strain evidence="9 10">DSM 17976</strain>
    </source>
</reference>
<keyword evidence="10" id="KW-1185">Reference proteome</keyword>
<keyword evidence="2" id="KW-1003">Cell membrane</keyword>
<dbReference type="EMBL" id="JACIBY010000001">
    <property type="protein sequence ID" value="MBB3836036.1"/>
    <property type="molecule type" value="Genomic_DNA"/>
</dbReference>
<keyword evidence="4 7" id="KW-1133">Transmembrane helix</keyword>
<comment type="caution">
    <text evidence="9">The sequence shown here is derived from an EMBL/GenBank/DDBJ whole genome shotgun (WGS) entry which is preliminary data.</text>
</comment>
<protein>
    <submittedName>
        <fullName evidence="9">Phage shock protein PspC (Stress-responsive transcriptional regulator)</fullName>
    </submittedName>
</protein>
<feature type="domain" description="Phage shock protein PspC N-terminal" evidence="8">
    <location>
        <begin position="4"/>
        <end position="62"/>
    </location>
</feature>
<dbReference type="PANTHER" id="PTHR33885">
    <property type="entry name" value="PHAGE SHOCK PROTEIN C"/>
    <property type="match status" value="1"/>
</dbReference>
<feature type="compositionally biased region" description="Polar residues" evidence="6">
    <location>
        <begin position="143"/>
        <end position="168"/>
    </location>
</feature>
<keyword evidence="5 7" id="KW-0472">Membrane</keyword>
<dbReference type="AlphaFoldDB" id="A0A7W5ZHV0"/>
<dbReference type="PANTHER" id="PTHR33885:SF3">
    <property type="entry name" value="PHAGE SHOCK PROTEIN C"/>
    <property type="match status" value="1"/>
</dbReference>
<evidence type="ECO:0000259" key="8">
    <source>
        <dbReference type="Pfam" id="PF04024"/>
    </source>
</evidence>
<name>A0A7W5ZHV0_9BACT</name>
<proteinExistence type="predicted"/>
<evidence type="ECO:0000256" key="2">
    <source>
        <dbReference type="ARBA" id="ARBA00022475"/>
    </source>
</evidence>
<feature type="compositionally biased region" description="Basic and acidic residues" evidence="6">
    <location>
        <begin position="188"/>
        <end position="197"/>
    </location>
</feature>
<dbReference type="GO" id="GO:0005886">
    <property type="term" value="C:plasma membrane"/>
    <property type="evidence" value="ECO:0007669"/>
    <property type="project" value="UniProtKB-SubCell"/>
</dbReference>
<dbReference type="InterPro" id="IPR052027">
    <property type="entry name" value="PspC"/>
</dbReference>
<dbReference type="Proteomes" id="UP000541352">
    <property type="component" value="Unassembled WGS sequence"/>
</dbReference>
<feature type="region of interest" description="Disordered" evidence="6">
    <location>
        <begin position="143"/>
        <end position="197"/>
    </location>
</feature>
<evidence type="ECO:0000256" key="3">
    <source>
        <dbReference type="ARBA" id="ARBA00022692"/>
    </source>
</evidence>
<evidence type="ECO:0000256" key="6">
    <source>
        <dbReference type="SAM" id="MobiDB-lite"/>
    </source>
</evidence>
<evidence type="ECO:0000256" key="1">
    <source>
        <dbReference type="ARBA" id="ARBA00004162"/>
    </source>
</evidence>
<evidence type="ECO:0000256" key="4">
    <source>
        <dbReference type="ARBA" id="ARBA00022989"/>
    </source>
</evidence>
<dbReference type="InterPro" id="IPR007168">
    <property type="entry name" value="Phageshock_PspC_N"/>
</dbReference>
<evidence type="ECO:0000256" key="7">
    <source>
        <dbReference type="SAM" id="Phobius"/>
    </source>
</evidence>